<reference evidence="3" key="2">
    <citation type="submission" date="2019-10" db="EMBL/GenBank/DDBJ databases">
        <title>A de novo genome assembly of a pear dwarfing rootstock.</title>
        <authorList>
            <person name="Wang F."/>
            <person name="Wang J."/>
            <person name="Li S."/>
            <person name="Zhang Y."/>
            <person name="Fang M."/>
            <person name="Ma L."/>
            <person name="Zhao Y."/>
            <person name="Jiang S."/>
        </authorList>
    </citation>
    <scope>NUCLEOTIDE SEQUENCE [LARGE SCALE GENOMIC DNA]</scope>
</reference>
<evidence type="ECO:0000313" key="2">
    <source>
        <dbReference type="EMBL" id="KAB2615714.1"/>
    </source>
</evidence>
<dbReference type="Proteomes" id="UP000327157">
    <property type="component" value="Chromosome 3"/>
</dbReference>
<keyword evidence="3" id="KW-1185">Reference proteome</keyword>
<feature type="coiled-coil region" evidence="1">
    <location>
        <begin position="91"/>
        <end position="153"/>
    </location>
</feature>
<dbReference type="AlphaFoldDB" id="A0A5N5GY74"/>
<evidence type="ECO:0000313" key="3">
    <source>
        <dbReference type="Proteomes" id="UP000327157"/>
    </source>
</evidence>
<sequence length="182" mass="21264">MPSPLASFLATTSLPERVRKFGQIRTKLRSLKYPSEPQHLQDQCRVFRQWMQRDFSASFSLKALQKAERMTKVQYQSFISFFENLRALRDYLAMEDQIMVVAIKIQKLEEQLSALKAEQITLSSKLYKKIKELKRVNHEVEESEAQLANSNIALEELGRIFTIMQTYHHRIDTLAKDVNLLG</sequence>
<reference evidence="2 3" key="3">
    <citation type="submission" date="2019-11" db="EMBL/GenBank/DDBJ databases">
        <title>A de novo genome assembly of a pear dwarfing rootstock.</title>
        <authorList>
            <person name="Wang F."/>
            <person name="Wang J."/>
            <person name="Li S."/>
            <person name="Zhang Y."/>
            <person name="Fang M."/>
            <person name="Ma L."/>
            <person name="Zhao Y."/>
            <person name="Jiang S."/>
        </authorList>
    </citation>
    <scope>NUCLEOTIDE SEQUENCE [LARGE SCALE GENOMIC DNA]</scope>
    <source>
        <strain evidence="2">S2</strain>
        <tissue evidence="2">Leaf</tissue>
    </source>
</reference>
<reference evidence="2 3" key="1">
    <citation type="submission" date="2019-09" db="EMBL/GenBank/DDBJ databases">
        <authorList>
            <person name="Ou C."/>
        </authorList>
    </citation>
    <scope>NUCLEOTIDE SEQUENCE [LARGE SCALE GENOMIC DNA]</scope>
    <source>
        <strain evidence="2">S2</strain>
        <tissue evidence="2">Leaf</tissue>
    </source>
</reference>
<evidence type="ECO:0000256" key="1">
    <source>
        <dbReference type="SAM" id="Coils"/>
    </source>
</evidence>
<dbReference type="EMBL" id="SMOL01000402">
    <property type="protein sequence ID" value="KAB2615714.1"/>
    <property type="molecule type" value="Genomic_DNA"/>
</dbReference>
<organism evidence="2 3">
    <name type="scientific">Pyrus ussuriensis x Pyrus communis</name>
    <dbReference type="NCBI Taxonomy" id="2448454"/>
    <lineage>
        <taxon>Eukaryota</taxon>
        <taxon>Viridiplantae</taxon>
        <taxon>Streptophyta</taxon>
        <taxon>Embryophyta</taxon>
        <taxon>Tracheophyta</taxon>
        <taxon>Spermatophyta</taxon>
        <taxon>Magnoliopsida</taxon>
        <taxon>eudicotyledons</taxon>
        <taxon>Gunneridae</taxon>
        <taxon>Pentapetalae</taxon>
        <taxon>rosids</taxon>
        <taxon>fabids</taxon>
        <taxon>Rosales</taxon>
        <taxon>Rosaceae</taxon>
        <taxon>Amygdaloideae</taxon>
        <taxon>Maleae</taxon>
        <taxon>Pyrus</taxon>
    </lineage>
</organism>
<comment type="caution">
    <text evidence="2">The sequence shown here is derived from an EMBL/GenBank/DDBJ whole genome shotgun (WGS) entry which is preliminary data.</text>
</comment>
<protein>
    <submittedName>
        <fullName evidence="2">Uncharacterized protein</fullName>
    </submittedName>
</protein>
<name>A0A5N5GY74_9ROSA</name>
<keyword evidence="1" id="KW-0175">Coiled coil</keyword>
<proteinExistence type="predicted"/>
<accession>A0A5N5GY74</accession>
<gene>
    <name evidence="2" type="ORF">D8674_022302</name>
</gene>